<accession>A0A6N1MN99</accession>
<organism evidence="2 3">
    <name type="scientific">Acinetobacter lwoffii</name>
    <dbReference type="NCBI Taxonomy" id="28090"/>
    <lineage>
        <taxon>Bacteria</taxon>
        <taxon>Pseudomonadati</taxon>
        <taxon>Pseudomonadota</taxon>
        <taxon>Gammaproteobacteria</taxon>
        <taxon>Moraxellales</taxon>
        <taxon>Moraxellaceae</taxon>
        <taxon>Acinetobacter</taxon>
    </lineage>
</organism>
<gene>
    <name evidence="2" type="ORF">FOB19_12560</name>
</gene>
<protein>
    <recommendedName>
        <fullName evidence="4">DUF2845 domain-containing protein</fullName>
    </recommendedName>
</protein>
<dbReference type="EMBL" id="CP054803">
    <property type="protein sequence ID" value="QKU22154.1"/>
    <property type="molecule type" value="Genomic_DNA"/>
</dbReference>
<name>A0A6N1MN99_ACILW</name>
<evidence type="ECO:0000313" key="3">
    <source>
        <dbReference type="Proteomes" id="UP000509126"/>
    </source>
</evidence>
<reference evidence="2 3" key="1">
    <citation type="submission" date="2019-11" db="EMBL/GenBank/DDBJ databases">
        <title>FDA dAtabase for Regulatory Grade micrObial Sequences (FDA-ARGOS): Supporting development and validation of Infectious Disease Dx tests.</title>
        <authorList>
            <person name="Patel R."/>
            <person name="Rucinski S."/>
            <person name="Tallon L."/>
            <person name="Sadzewicz L."/>
            <person name="Vavikolanu K."/>
            <person name="Mehta A."/>
            <person name="Aluvathingal J."/>
            <person name="Nadendla S."/>
            <person name="Nandy P."/>
            <person name="Geyer C."/>
            <person name="Yan Y."/>
            <person name="Sichtig H."/>
        </authorList>
    </citation>
    <scope>NUCLEOTIDE SEQUENCE [LARGE SCALE GENOMIC DNA]</scope>
    <source>
        <strain evidence="2 3">FDAARGOS_557</strain>
    </source>
</reference>
<evidence type="ECO:0000313" key="2">
    <source>
        <dbReference type="EMBL" id="QKU22154.1"/>
    </source>
</evidence>
<evidence type="ECO:0008006" key="4">
    <source>
        <dbReference type="Google" id="ProtNLM"/>
    </source>
</evidence>
<feature type="chain" id="PRO_5026976690" description="DUF2845 domain-containing protein" evidence="1">
    <location>
        <begin position="19"/>
        <end position="93"/>
    </location>
</feature>
<feature type="signal peptide" evidence="1">
    <location>
        <begin position="1"/>
        <end position="18"/>
    </location>
</feature>
<dbReference type="AlphaFoldDB" id="A0A6N1MN99"/>
<sequence>MKKLLLTMALMASSFTFAVEVGSVRGSTSYVKPGSTLGQMYDVLGEPESSYHHVIHDRKGWPHKATSYRYTVNGQKYTIIVVDGQIYKIEWER</sequence>
<proteinExistence type="predicted"/>
<dbReference type="Proteomes" id="UP000509126">
    <property type="component" value="Chromosome"/>
</dbReference>
<keyword evidence="1" id="KW-0732">Signal</keyword>
<evidence type="ECO:0000256" key="1">
    <source>
        <dbReference type="SAM" id="SignalP"/>
    </source>
</evidence>
<dbReference type="RefSeq" id="WP_174894545.1">
    <property type="nucleotide sequence ID" value="NZ_CP054803.1"/>
</dbReference>